<evidence type="ECO:0000313" key="1">
    <source>
        <dbReference type="EMBL" id="KZV37755.1"/>
    </source>
</evidence>
<gene>
    <name evidence="1" type="ORF">F511_19823</name>
</gene>
<dbReference type="AlphaFoldDB" id="A0A2Z7C0F3"/>
<name>A0A2Z7C0F3_9LAMI</name>
<keyword evidence="2" id="KW-1185">Reference proteome</keyword>
<dbReference type="Proteomes" id="UP000250235">
    <property type="component" value="Unassembled WGS sequence"/>
</dbReference>
<accession>A0A2Z7C0F3</accession>
<sequence>MQANNDIIRSRYQILTLTDLGDKTSHDSLLLTLIQIPHQILALTPPVNPETMTNTWHLCANSHISNRSLLSTVDPR</sequence>
<dbReference type="EMBL" id="KV002497">
    <property type="protein sequence ID" value="KZV37755.1"/>
    <property type="molecule type" value="Genomic_DNA"/>
</dbReference>
<reference evidence="1 2" key="1">
    <citation type="journal article" date="2015" name="Proc. Natl. Acad. Sci. U.S.A.">
        <title>The resurrection genome of Boea hygrometrica: A blueprint for survival of dehydration.</title>
        <authorList>
            <person name="Xiao L."/>
            <person name="Yang G."/>
            <person name="Zhang L."/>
            <person name="Yang X."/>
            <person name="Zhao S."/>
            <person name="Ji Z."/>
            <person name="Zhou Q."/>
            <person name="Hu M."/>
            <person name="Wang Y."/>
            <person name="Chen M."/>
            <person name="Xu Y."/>
            <person name="Jin H."/>
            <person name="Xiao X."/>
            <person name="Hu G."/>
            <person name="Bao F."/>
            <person name="Hu Y."/>
            <person name="Wan P."/>
            <person name="Li L."/>
            <person name="Deng X."/>
            <person name="Kuang T."/>
            <person name="Xiang C."/>
            <person name="Zhu J.K."/>
            <person name="Oliver M.J."/>
            <person name="He Y."/>
        </authorList>
    </citation>
    <scope>NUCLEOTIDE SEQUENCE [LARGE SCALE GENOMIC DNA]</scope>
    <source>
        <strain evidence="2">cv. XS01</strain>
    </source>
</reference>
<proteinExistence type="predicted"/>
<organism evidence="1 2">
    <name type="scientific">Dorcoceras hygrometricum</name>
    <dbReference type="NCBI Taxonomy" id="472368"/>
    <lineage>
        <taxon>Eukaryota</taxon>
        <taxon>Viridiplantae</taxon>
        <taxon>Streptophyta</taxon>
        <taxon>Embryophyta</taxon>
        <taxon>Tracheophyta</taxon>
        <taxon>Spermatophyta</taxon>
        <taxon>Magnoliopsida</taxon>
        <taxon>eudicotyledons</taxon>
        <taxon>Gunneridae</taxon>
        <taxon>Pentapetalae</taxon>
        <taxon>asterids</taxon>
        <taxon>lamiids</taxon>
        <taxon>Lamiales</taxon>
        <taxon>Gesneriaceae</taxon>
        <taxon>Didymocarpoideae</taxon>
        <taxon>Trichosporeae</taxon>
        <taxon>Loxocarpinae</taxon>
        <taxon>Dorcoceras</taxon>
    </lineage>
</organism>
<protein>
    <submittedName>
        <fullName evidence="1">Uncharacterized protein</fullName>
    </submittedName>
</protein>
<evidence type="ECO:0000313" key="2">
    <source>
        <dbReference type="Proteomes" id="UP000250235"/>
    </source>
</evidence>